<dbReference type="SUPFAM" id="SSF158745">
    <property type="entry name" value="LanC-like"/>
    <property type="match status" value="1"/>
</dbReference>
<dbReference type="PRINTS" id="PR01950">
    <property type="entry name" value="LANCSUPER"/>
</dbReference>
<proteinExistence type="predicted"/>
<dbReference type="PATRIC" id="fig|159743.3.peg.180"/>
<organism evidence="2">
    <name type="scientific">Paenibacillus terrae</name>
    <dbReference type="NCBI Taxonomy" id="159743"/>
    <lineage>
        <taxon>Bacteria</taxon>
        <taxon>Bacillati</taxon>
        <taxon>Bacillota</taxon>
        <taxon>Bacilli</taxon>
        <taxon>Bacillales</taxon>
        <taxon>Paenibacillaceae</taxon>
        <taxon>Paenibacillus</taxon>
    </lineage>
</organism>
<dbReference type="Gene3D" id="1.50.10.20">
    <property type="match status" value="1"/>
</dbReference>
<dbReference type="EMBL" id="KF111343">
    <property type="protein sequence ID" value="AHF21236.1"/>
    <property type="molecule type" value="Genomic_DNA"/>
</dbReference>
<evidence type="ECO:0000256" key="1">
    <source>
        <dbReference type="PIRSR" id="PIRSR607822-1"/>
    </source>
</evidence>
<dbReference type="OrthoDB" id="1882482at2"/>
<dbReference type="InterPro" id="IPR007822">
    <property type="entry name" value="LANC-like"/>
</dbReference>
<reference evidence="2" key="1">
    <citation type="journal article" date="2014" name="ChemBioChem">
        <title>Biochemical, Structural, and Genetic Characterization of Tridecaptin A1 , an Antagonist of Campylobacter jejuni.</title>
        <authorList>
            <person name="Lohans C.T."/>
            <person name="van Belkum M.J."/>
            <person name="Cochrane S.A."/>
            <person name="Huang Z."/>
            <person name="Sit C.S."/>
            <person name="McMullen L.M."/>
            <person name="Vederas J.C."/>
        </authorList>
    </citation>
    <scope>NUCLEOTIDE SEQUENCE</scope>
    <source>
        <strain evidence="2">NRRL B-30644</strain>
    </source>
</reference>
<dbReference type="EMBL" id="JTHP01000001">
    <property type="protein sequence ID" value="KJD47516.1"/>
    <property type="molecule type" value="Genomic_DNA"/>
</dbReference>
<dbReference type="PRINTS" id="PR01955">
    <property type="entry name" value="LANCFRANKIA"/>
</dbReference>
<dbReference type="Pfam" id="PF05147">
    <property type="entry name" value="LANC_like"/>
    <property type="match status" value="1"/>
</dbReference>
<dbReference type="GO" id="GO:0046872">
    <property type="term" value="F:metal ion binding"/>
    <property type="evidence" value="ECO:0007669"/>
    <property type="project" value="UniProtKB-KW"/>
</dbReference>
<dbReference type="GO" id="GO:0031179">
    <property type="term" value="P:peptide modification"/>
    <property type="evidence" value="ECO:0007669"/>
    <property type="project" value="InterPro"/>
</dbReference>
<dbReference type="CDD" id="cd04793">
    <property type="entry name" value="LanC"/>
    <property type="match status" value="1"/>
</dbReference>
<keyword evidence="1" id="KW-0862">Zinc</keyword>
<dbReference type="Proteomes" id="UP000032534">
    <property type="component" value="Unassembled WGS sequence"/>
</dbReference>
<keyword evidence="4" id="KW-1185">Reference proteome</keyword>
<accession>W0FFI8</accession>
<protein>
    <submittedName>
        <fullName evidence="2">PabC</fullName>
    </submittedName>
</protein>
<dbReference type="AlphaFoldDB" id="W0FFI8"/>
<feature type="binding site" evidence="1">
    <location>
        <position position="368"/>
    </location>
    <ligand>
        <name>Zn(2+)</name>
        <dbReference type="ChEBI" id="CHEBI:29105"/>
    </ligand>
</feature>
<gene>
    <name evidence="2" type="primary">pabC</name>
    <name evidence="3" type="ORF">QD47_00765</name>
</gene>
<dbReference type="InterPro" id="IPR033889">
    <property type="entry name" value="LanC"/>
</dbReference>
<evidence type="ECO:0000313" key="3">
    <source>
        <dbReference type="EMBL" id="KJD47516.1"/>
    </source>
</evidence>
<name>W0FFI8_9BACL</name>
<sequence length="460" mass="51928">MTTISYTCDSWIPVEGEMKDRISAVLLEIAERYRDPEQVRLWMKKVPPIESDGMKIERWSDESLGSGFTGICLLMGQLDRLYPEDGWDRVGHQYLERIRLVMEQQGIHDLSLYSGLAGILLAIRSLSRKGTRYQGMLDTLASWFEESALHSVALCQEQWEKGQLQMSQYDAISGFTGIGRIAMLFSDRPTMCTVWNQTIELFQVMCSDRIRNGHSVPGWHISSEHQFQENEKLQYPQGNFNLGLSHGIAGPLCFLSLSALHGADSLLLVNDIHKLAKFIHHWRVQDKEGIIWPGRVSFEEWLDDQPLPDSAQNHRDSWCYGVPGIARSIWLAGQAVQNEEWIETGLSAYLDIEKRLYRNGGLTSATLCHGVGGLLQLVQRMYSDTGHEQLGAMRNRLLEDVLNMFDSESLFGFYDHSLLAGRMEEVDEAGFLNGSAGVALVLASLIGGENPEWDAAFLIR</sequence>
<evidence type="ECO:0000313" key="4">
    <source>
        <dbReference type="Proteomes" id="UP000032534"/>
    </source>
</evidence>
<keyword evidence="1" id="KW-0479">Metal-binding</keyword>
<feature type="binding site" evidence="1">
    <location>
        <position position="369"/>
    </location>
    <ligand>
        <name>Zn(2+)</name>
        <dbReference type="ChEBI" id="CHEBI:29105"/>
    </ligand>
</feature>
<evidence type="ECO:0000313" key="2">
    <source>
        <dbReference type="EMBL" id="AHF21236.1"/>
    </source>
</evidence>
<feature type="binding site" evidence="1">
    <location>
        <position position="319"/>
    </location>
    <ligand>
        <name>Zn(2+)</name>
        <dbReference type="ChEBI" id="CHEBI:29105"/>
    </ligand>
</feature>
<reference evidence="3 4" key="2">
    <citation type="submission" date="2014-11" db="EMBL/GenBank/DDBJ databases">
        <title>Draft Genome Sequences of Paenibacillus polymyxa NRRL B-30509 and Paenibacillus terrae NRRL B-30644, Strains from a Poultry Environment that Produce Tridecaptin A and Paenicidins.</title>
        <authorList>
            <person name="van Belkum M.J."/>
            <person name="Lohans C.T."/>
            <person name="Vederas J.C."/>
        </authorList>
    </citation>
    <scope>NUCLEOTIDE SEQUENCE [LARGE SCALE GENOMIC DNA]</scope>
    <source>
        <strain evidence="3 4">NRRL B-30644</strain>
    </source>
</reference>
<dbReference type="RefSeq" id="WP_044644308.1">
    <property type="nucleotide sequence ID" value="NZ_JTHP01000001.1"/>
</dbReference>
<dbReference type="SMART" id="SM01260">
    <property type="entry name" value="LANC_like"/>
    <property type="match status" value="1"/>
</dbReference>